<feature type="domain" description="Thymidylate synthase/dCMP hydroxymethylase" evidence="6">
    <location>
        <begin position="7"/>
        <end position="289"/>
    </location>
</feature>
<comment type="catalytic activity">
    <reaction evidence="5">
        <text>dUMP + (6R)-5,10-methylene-5,6,7,8-tetrahydrofolate = 7,8-dihydrofolate + dTMP</text>
        <dbReference type="Rhea" id="RHEA:12104"/>
        <dbReference type="ChEBI" id="CHEBI:15636"/>
        <dbReference type="ChEBI" id="CHEBI:57451"/>
        <dbReference type="ChEBI" id="CHEBI:63528"/>
        <dbReference type="ChEBI" id="CHEBI:246422"/>
        <dbReference type="EC" id="2.1.1.45"/>
    </reaction>
</comment>
<feature type="binding site" description="in other chain" evidence="5">
    <location>
        <position position="195"/>
    </location>
    <ligand>
        <name>dUMP</name>
        <dbReference type="ChEBI" id="CHEBI:246422"/>
        <note>ligand shared between dimeric partners</note>
    </ligand>
</feature>
<accession>A0A3N0HZL7</accession>
<evidence type="ECO:0000256" key="5">
    <source>
        <dbReference type="HAMAP-Rule" id="MF_00008"/>
    </source>
</evidence>
<sequence length="290" mass="33912">MSAWDEIYCRICENILRQGKQVQNRTGIDSIKIPSAYFTLDVGEEFPILTTKQLFIRQAVLEMLWIYQVQSNDVRWLQERNVHIWDLWEIDENGDWKDQKTGKVLKHFDPKYAHTIGTAYGYIVKKMGLIDRLIDSLKNTPDDRRRVMSLWQDEYLDTAVLPSCVWSSEWDITDGKLNVWVHQRSCDVPLGLPFNVTQYAVLLCMLAQVTGLKPGAMSWSIKDAHIYVNQVDGIKEQLHRYYTKKPLPAPTLWLNPDIKDFYDFDHSKDITDIKLLNYQHMGKIAFPISQ</sequence>
<dbReference type="NCBIfam" id="TIGR03284">
    <property type="entry name" value="thym_sym"/>
    <property type="match status" value="1"/>
</dbReference>
<dbReference type="GO" id="GO:0032259">
    <property type="term" value="P:methylation"/>
    <property type="evidence" value="ECO:0007669"/>
    <property type="project" value="UniProtKB-KW"/>
</dbReference>
<dbReference type="Proteomes" id="UP000276568">
    <property type="component" value="Unassembled WGS sequence"/>
</dbReference>
<keyword evidence="2 5" id="KW-0489">Methyltransferase</keyword>
<evidence type="ECO:0000256" key="4">
    <source>
        <dbReference type="ARBA" id="ARBA00022727"/>
    </source>
</evidence>
<comment type="pathway">
    <text evidence="5">Pyrimidine metabolism; dTTP biosynthesis.</text>
</comment>
<dbReference type="UniPathway" id="UPA00575"/>
<dbReference type="PANTHER" id="PTHR11548">
    <property type="entry name" value="THYMIDYLATE SYNTHASE 1"/>
    <property type="match status" value="1"/>
</dbReference>
<evidence type="ECO:0000313" key="7">
    <source>
        <dbReference type="EMBL" id="RNM30097.1"/>
    </source>
</evidence>
<proteinExistence type="inferred from homology"/>
<dbReference type="HAMAP" id="MF_00008">
    <property type="entry name" value="Thymidy_synth_bact"/>
    <property type="match status" value="1"/>
</dbReference>
<protein>
    <recommendedName>
        <fullName evidence="1 5">Thymidylate synthase</fullName>
        <shortName evidence="5">TS</shortName>
        <shortName evidence="5">TSase</shortName>
        <ecNumber evidence="1 5">2.1.1.45</ecNumber>
    </recommendedName>
</protein>
<dbReference type="InterPro" id="IPR000398">
    <property type="entry name" value="Thymidylate_synthase"/>
</dbReference>
<dbReference type="GO" id="GO:0005829">
    <property type="term" value="C:cytosol"/>
    <property type="evidence" value="ECO:0007669"/>
    <property type="project" value="TreeGrafter"/>
</dbReference>
<evidence type="ECO:0000256" key="2">
    <source>
        <dbReference type="ARBA" id="ARBA00022603"/>
    </source>
</evidence>
<dbReference type="Pfam" id="PF00303">
    <property type="entry name" value="Thymidylat_synt"/>
    <property type="match status" value="1"/>
</dbReference>
<keyword evidence="3 5" id="KW-0808">Transferase</keyword>
<feature type="active site" description="Nucleophile" evidence="5">
    <location>
        <position position="164"/>
    </location>
</feature>
<dbReference type="PANTHER" id="PTHR11548:SF1">
    <property type="entry name" value="THYMIDYLATE SYNTHASE 1"/>
    <property type="match status" value="1"/>
</dbReference>
<keyword evidence="8" id="KW-1185">Reference proteome</keyword>
<dbReference type="SUPFAM" id="SSF55831">
    <property type="entry name" value="Thymidylate synthase/dCMP hydroxymethylase"/>
    <property type="match status" value="1"/>
</dbReference>
<keyword evidence="4 5" id="KW-0545">Nucleotide biosynthesis</keyword>
<dbReference type="GO" id="GO:0004799">
    <property type="term" value="F:thymidylate synthase activity"/>
    <property type="evidence" value="ECO:0007669"/>
    <property type="project" value="UniProtKB-UniRule"/>
</dbReference>
<evidence type="ECO:0000259" key="6">
    <source>
        <dbReference type="Pfam" id="PF00303"/>
    </source>
</evidence>
<dbReference type="OrthoDB" id="9774633at2"/>
<dbReference type="InterPro" id="IPR023451">
    <property type="entry name" value="Thymidate_synth/dCMP_Mease_dom"/>
</dbReference>
<dbReference type="GO" id="GO:0006231">
    <property type="term" value="P:dTMP biosynthetic process"/>
    <property type="evidence" value="ECO:0007669"/>
    <property type="project" value="UniProtKB-UniRule"/>
</dbReference>
<feature type="binding site" evidence="5">
    <location>
        <position position="289"/>
    </location>
    <ligand>
        <name>(6R)-5,10-methylene-5,6,7,8-tetrahydrofolate</name>
        <dbReference type="ChEBI" id="CHEBI:15636"/>
    </ligand>
</feature>
<organism evidence="7 8">
    <name type="scientific">Absicoccus porci</name>
    <dbReference type="NCBI Taxonomy" id="2486576"/>
    <lineage>
        <taxon>Bacteria</taxon>
        <taxon>Bacillati</taxon>
        <taxon>Bacillota</taxon>
        <taxon>Erysipelotrichia</taxon>
        <taxon>Erysipelotrichales</taxon>
        <taxon>Erysipelotrichaceae</taxon>
        <taxon>Absicoccus</taxon>
    </lineage>
</organism>
<evidence type="ECO:0000313" key="8">
    <source>
        <dbReference type="Proteomes" id="UP000276568"/>
    </source>
</evidence>
<dbReference type="InterPro" id="IPR036926">
    <property type="entry name" value="Thymidate_synth/dCMP_Mease_sf"/>
</dbReference>
<evidence type="ECO:0000256" key="3">
    <source>
        <dbReference type="ARBA" id="ARBA00022679"/>
    </source>
</evidence>
<dbReference type="CDD" id="cd00351">
    <property type="entry name" value="TS_Pyrimidine_HMase"/>
    <property type="match status" value="1"/>
</dbReference>
<dbReference type="GO" id="GO:0006235">
    <property type="term" value="P:dTTP biosynthetic process"/>
    <property type="evidence" value="ECO:0007669"/>
    <property type="project" value="UniProtKB-UniRule"/>
</dbReference>
<evidence type="ECO:0000256" key="1">
    <source>
        <dbReference type="ARBA" id="ARBA00011947"/>
    </source>
</evidence>
<feature type="binding site" evidence="5">
    <location>
        <position position="187"/>
    </location>
    <ligand>
        <name>(6R)-5,10-methylene-5,6,7,8-tetrahydrofolate</name>
        <dbReference type="ChEBI" id="CHEBI:15636"/>
    </ligand>
</feature>
<dbReference type="Gene3D" id="3.30.572.10">
    <property type="entry name" value="Thymidylate synthase/dCMP hydroxymethylase domain"/>
    <property type="match status" value="1"/>
</dbReference>
<keyword evidence="5" id="KW-0963">Cytoplasm</keyword>
<dbReference type="InterPro" id="IPR045097">
    <property type="entry name" value="Thymidate_synth/dCMP_Mease"/>
</dbReference>
<gene>
    <name evidence="5 7" type="primary">thyA</name>
    <name evidence="7" type="ORF">EDX97_04645</name>
</gene>
<feature type="binding site" description="in other chain" evidence="5">
    <location>
        <begin position="184"/>
        <end position="187"/>
    </location>
    <ligand>
        <name>dUMP</name>
        <dbReference type="ChEBI" id="CHEBI:246422"/>
        <note>ligand shared between dimeric partners</note>
    </ligand>
</feature>
<comment type="caution">
    <text evidence="5">Lacks conserved residue(s) required for the propagation of feature annotation.</text>
</comment>
<name>A0A3N0HZL7_9FIRM</name>
<dbReference type="EC" id="2.1.1.45" evidence="1 5"/>
<dbReference type="AlphaFoldDB" id="A0A3N0HZL7"/>
<comment type="similarity">
    <text evidence="5">Belongs to the thymidylate synthase family. Bacterial-type ThyA subfamily.</text>
</comment>
<comment type="subunit">
    <text evidence="5">Homodimer.</text>
</comment>
<feature type="binding site" description="in other chain" evidence="5">
    <location>
        <position position="25"/>
    </location>
    <ligand>
        <name>dUMP</name>
        <dbReference type="ChEBI" id="CHEBI:246422"/>
        <note>ligand shared between dimeric partners</note>
    </ligand>
</feature>
<dbReference type="EMBL" id="RJQC01000002">
    <property type="protein sequence ID" value="RNM30097.1"/>
    <property type="molecule type" value="Genomic_DNA"/>
</dbReference>
<feature type="binding site" description="in other chain" evidence="5">
    <location>
        <begin position="225"/>
        <end position="227"/>
    </location>
    <ligand>
        <name>dUMP</name>
        <dbReference type="ChEBI" id="CHEBI:246422"/>
        <note>ligand shared between dimeric partners</note>
    </ligand>
</feature>
<reference evidence="7 8" key="1">
    <citation type="submission" date="2018-11" db="EMBL/GenBank/DDBJ databases">
        <title>Clostridium sp. nov., a member of the family Erysipelotrichaceae isolated from pig faeces.</title>
        <authorList>
            <person name="Chang Y.-H."/>
        </authorList>
    </citation>
    <scope>NUCLEOTIDE SEQUENCE [LARGE SCALE GENOMIC DNA]</scope>
    <source>
        <strain evidence="7 8">YH-panp20</strain>
    </source>
</reference>
<comment type="caution">
    <text evidence="7">The sequence shown here is derived from an EMBL/GenBank/DDBJ whole genome shotgun (WGS) entry which is preliminary data.</text>
</comment>
<feature type="binding site" evidence="5">
    <location>
        <begin position="144"/>
        <end position="145"/>
    </location>
    <ligand>
        <name>dUMP</name>
        <dbReference type="ChEBI" id="CHEBI:246422"/>
        <note>ligand shared between dimeric partners</note>
    </ligand>
</feature>
<dbReference type="PRINTS" id="PR00108">
    <property type="entry name" value="THYMDSNTHASE"/>
</dbReference>
<comment type="function">
    <text evidence="5">Catalyzes the reductive methylation of 2'-deoxyuridine-5'-monophosphate (dUMP) to 2'-deoxythymidine-5'-monophosphate (dTMP) while utilizing 5,10-methylenetetrahydrofolate (mTHF) as the methyl donor and reductant in the reaction, yielding dihydrofolate (DHF) as a by-product. This enzymatic reaction provides an intracellular de novo source of dTMP, an essential precursor for DNA biosynthesis.</text>
</comment>
<dbReference type="RefSeq" id="WP_128520027.1">
    <property type="nucleotide sequence ID" value="NZ_JALFCT010000053.1"/>
</dbReference>
<comment type="subcellular location">
    <subcellularLocation>
        <location evidence="5">Cytoplasm</location>
    </subcellularLocation>
</comment>